<sequence>MQASLGAGLVQCHMPDAPVPRGHAFAAHIFPHRCAPHMQGWISMDNVDDVANGLLFIKPLKRAMDAGRIYFSYDKREETFVRLSKSCRLNVSSRLS</sequence>
<dbReference type="EMBL" id="AGSI01000005">
    <property type="protein sequence ID" value="EIE24387.1"/>
    <property type="molecule type" value="Genomic_DNA"/>
</dbReference>
<feature type="domain" description="HNH nuclease" evidence="1">
    <location>
        <begin position="26"/>
        <end position="71"/>
    </location>
</feature>
<dbReference type="AlphaFoldDB" id="I0Z168"/>
<evidence type="ECO:0000313" key="2">
    <source>
        <dbReference type="EMBL" id="EIE24387.1"/>
    </source>
</evidence>
<proteinExistence type="predicted"/>
<keyword evidence="3" id="KW-1185">Reference proteome</keyword>
<dbReference type="Proteomes" id="UP000007264">
    <property type="component" value="Unassembled WGS sequence"/>
</dbReference>
<evidence type="ECO:0000259" key="1">
    <source>
        <dbReference type="Pfam" id="PF13391"/>
    </source>
</evidence>
<dbReference type="Pfam" id="PF13391">
    <property type="entry name" value="HNH_2"/>
    <property type="match status" value="1"/>
</dbReference>
<dbReference type="GeneID" id="17042387"/>
<protein>
    <recommendedName>
        <fullName evidence="1">HNH nuclease domain-containing protein</fullName>
    </recommendedName>
</protein>
<comment type="caution">
    <text evidence="2">The sequence shown here is derived from an EMBL/GenBank/DDBJ whole genome shotgun (WGS) entry which is preliminary data.</text>
</comment>
<organism evidence="2 3">
    <name type="scientific">Coccomyxa subellipsoidea (strain C-169)</name>
    <name type="common">Green microalga</name>
    <dbReference type="NCBI Taxonomy" id="574566"/>
    <lineage>
        <taxon>Eukaryota</taxon>
        <taxon>Viridiplantae</taxon>
        <taxon>Chlorophyta</taxon>
        <taxon>core chlorophytes</taxon>
        <taxon>Trebouxiophyceae</taxon>
        <taxon>Trebouxiophyceae incertae sedis</taxon>
        <taxon>Coccomyxaceae</taxon>
        <taxon>Coccomyxa</taxon>
        <taxon>Coccomyxa subellipsoidea</taxon>
    </lineage>
</organism>
<evidence type="ECO:0000313" key="3">
    <source>
        <dbReference type="Proteomes" id="UP000007264"/>
    </source>
</evidence>
<dbReference type="InterPro" id="IPR003615">
    <property type="entry name" value="HNH_nuc"/>
</dbReference>
<name>I0Z168_COCSC</name>
<dbReference type="KEGG" id="csl:COCSUDRAFT_61812"/>
<reference evidence="2 3" key="1">
    <citation type="journal article" date="2012" name="Genome Biol.">
        <title>The genome of the polar eukaryotic microalga coccomyxa subellipsoidea reveals traits of cold adaptation.</title>
        <authorList>
            <person name="Blanc G."/>
            <person name="Agarkova I."/>
            <person name="Grimwood J."/>
            <person name="Kuo A."/>
            <person name="Brueggeman A."/>
            <person name="Dunigan D."/>
            <person name="Gurnon J."/>
            <person name="Ladunga I."/>
            <person name="Lindquist E."/>
            <person name="Lucas S."/>
            <person name="Pangilinan J."/>
            <person name="Proschold T."/>
            <person name="Salamov A."/>
            <person name="Schmutz J."/>
            <person name="Weeks D."/>
            <person name="Yamada T."/>
            <person name="Claverie J.M."/>
            <person name="Grigoriev I."/>
            <person name="Van Etten J."/>
            <person name="Lomsadze A."/>
            <person name="Borodovsky M."/>
        </authorList>
    </citation>
    <scope>NUCLEOTIDE SEQUENCE [LARGE SCALE GENOMIC DNA]</scope>
    <source>
        <strain evidence="2 3">C-169</strain>
    </source>
</reference>
<accession>I0Z168</accession>
<dbReference type="RefSeq" id="XP_005648931.1">
    <property type="nucleotide sequence ID" value="XM_005648874.1"/>
</dbReference>
<gene>
    <name evidence="2" type="ORF">COCSUDRAFT_61812</name>
</gene>